<gene>
    <name evidence="1" type="ORF">IPV69_13885</name>
</gene>
<evidence type="ECO:0008006" key="3">
    <source>
        <dbReference type="Google" id="ProtNLM"/>
    </source>
</evidence>
<sequence>MSDYQRTFDAITADPRYLANLDWGKPRPGHPEGTVRAHIAEIEPNLETLKPKLTDDEHWKLKLLIHTHDSFKAEARPGVSIADPRSHASLARAFLASYTDDADLLAMVQFHDEPFALYRQVEFKGSYSQERFDALLHAIADWNLFLAFNIIDGCTAGKSREPLKWLFREVAGKVESRFTEADIVG</sequence>
<protein>
    <recommendedName>
        <fullName evidence="3">HD domain-containing protein</fullName>
    </recommendedName>
</protein>
<dbReference type="RefSeq" id="WP_206290281.1">
    <property type="nucleotide sequence ID" value="NZ_CP063458.1"/>
</dbReference>
<organism evidence="1 2">
    <name type="scientific">Humisphaera borealis</name>
    <dbReference type="NCBI Taxonomy" id="2807512"/>
    <lineage>
        <taxon>Bacteria</taxon>
        <taxon>Pseudomonadati</taxon>
        <taxon>Planctomycetota</taxon>
        <taxon>Phycisphaerae</taxon>
        <taxon>Tepidisphaerales</taxon>
        <taxon>Tepidisphaeraceae</taxon>
        <taxon>Humisphaera</taxon>
    </lineage>
</organism>
<evidence type="ECO:0000313" key="1">
    <source>
        <dbReference type="EMBL" id="QOV87381.1"/>
    </source>
</evidence>
<reference evidence="1 2" key="1">
    <citation type="submission" date="2020-10" db="EMBL/GenBank/DDBJ databases">
        <title>Wide distribution of Phycisphaera-like planctomycetes from WD2101 soil group in peatlands and genome analysis of the first cultivated representative.</title>
        <authorList>
            <person name="Dedysh S.N."/>
            <person name="Beletsky A.V."/>
            <person name="Ivanova A."/>
            <person name="Kulichevskaya I.S."/>
            <person name="Suzina N.E."/>
            <person name="Philippov D.A."/>
            <person name="Rakitin A.L."/>
            <person name="Mardanov A.V."/>
            <person name="Ravin N.V."/>
        </authorList>
    </citation>
    <scope>NUCLEOTIDE SEQUENCE [LARGE SCALE GENOMIC DNA]</scope>
    <source>
        <strain evidence="1 2">M1803</strain>
    </source>
</reference>
<evidence type="ECO:0000313" key="2">
    <source>
        <dbReference type="Proteomes" id="UP000593765"/>
    </source>
</evidence>
<keyword evidence="2" id="KW-1185">Reference proteome</keyword>
<accession>A0A7M2WRE2</accession>
<dbReference type="Proteomes" id="UP000593765">
    <property type="component" value="Chromosome"/>
</dbReference>
<dbReference type="KEGG" id="hbs:IPV69_13885"/>
<dbReference type="AlphaFoldDB" id="A0A7M2WRE2"/>
<proteinExistence type="predicted"/>
<dbReference type="EMBL" id="CP063458">
    <property type="protein sequence ID" value="QOV87381.1"/>
    <property type="molecule type" value="Genomic_DNA"/>
</dbReference>
<name>A0A7M2WRE2_9BACT</name>